<gene>
    <name evidence="3" type="ORF">SANBI_003391</name>
</gene>
<feature type="chain" id="PRO_5042132679" evidence="2">
    <location>
        <begin position="32"/>
        <end position="315"/>
    </location>
</feature>
<evidence type="ECO:0000313" key="3">
    <source>
        <dbReference type="EMBL" id="WPF82060.1"/>
    </source>
</evidence>
<feature type="signal peptide" evidence="2">
    <location>
        <begin position="1"/>
        <end position="31"/>
    </location>
</feature>
<reference evidence="4" key="1">
    <citation type="submission" date="2023-11" db="EMBL/GenBank/DDBJ databases">
        <authorList>
            <person name="Helweg L.P."/>
            <person name="Kiel A."/>
            <person name="Hitz F."/>
            <person name="Ruckert-Reed C."/>
            <person name="Busche T."/>
            <person name="Kaltschmidt B."/>
            <person name="Kaltschmidt C."/>
        </authorList>
    </citation>
    <scope>NUCLEOTIDE SEQUENCE [LARGE SCALE GENOMIC DNA]</scope>
    <source>
        <strain evidence="4">4.1</strain>
    </source>
</reference>
<dbReference type="Pfam" id="PF10783">
    <property type="entry name" value="DUF2599"/>
    <property type="match status" value="1"/>
</dbReference>
<feature type="region of interest" description="Disordered" evidence="1">
    <location>
        <begin position="32"/>
        <end position="89"/>
    </location>
</feature>
<dbReference type="AlphaFoldDB" id="A0AAF0Z2K4"/>
<feature type="region of interest" description="Disordered" evidence="1">
    <location>
        <begin position="154"/>
        <end position="194"/>
    </location>
</feature>
<keyword evidence="4" id="KW-1185">Reference proteome</keyword>
<dbReference type="Proteomes" id="UP001304340">
    <property type="component" value="Chromosome"/>
</dbReference>
<dbReference type="KEGG" id="sbil:SANBI_003391"/>
<feature type="region of interest" description="Disordered" evidence="1">
    <location>
        <begin position="103"/>
        <end position="125"/>
    </location>
</feature>
<sequence>MTRPTRAARRAGSATAPGTAASALLVLALLAGCGGSPDQHSPSTTSSPSAESTGEPTTEPGTPGPTPAPTEASTTSPSSETTTASPALVVHADVSSGAVVLDHETAGTGSGPGTGEPTTVSSVPDADTGAVLTLTLPNPQTSVSLDVPAAAGGAARSEADRSAAVTSPDGRLVLGLSSPEGTAPDGSHPPVRWSADDDGSRLVLDLSDVAPTAFPLVVTTHLGTSVVASTSWGEREGGRSLAVTPTDWGRVSGATGSVFAWADLLAADPTADTPGMEEQLQCHLLGAREKATWNLEPWRPAVSLVEYALARCNPT</sequence>
<dbReference type="RefSeq" id="WP_319157155.1">
    <property type="nucleotide sequence ID" value="NZ_CP138359.1"/>
</dbReference>
<accession>A0AAF0Z2K4</accession>
<name>A0AAF0Z2K4_9MICO</name>
<keyword evidence="2" id="KW-0732">Signal</keyword>
<evidence type="ECO:0000313" key="4">
    <source>
        <dbReference type="Proteomes" id="UP001304340"/>
    </source>
</evidence>
<feature type="compositionally biased region" description="Low complexity" evidence="1">
    <location>
        <begin position="69"/>
        <end position="87"/>
    </location>
</feature>
<protein>
    <submittedName>
        <fullName evidence="3">DUF2599 domain-containing protein</fullName>
    </submittedName>
</protein>
<organism evidence="3 4">
    <name type="scientific">Sanguibacter biliveldensis</name>
    <dbReference type="NCBI Taxonomy" id="3030830"/>
    <lineage>
        <taxon>Bacteria</taxon>
        <taxon>Bacillati</taxon>
        <taxon>Actinomycetota</taxon>
        <taxon>Actinomycetes</taxon>
        <taxon>Micrococcales</taxon>
        <taxon>Sanguibacteraceae</taxon>
        <taxon>Sanguibacter</taxon>
    </lineage>
</organism>
<feature type="compositionally biased region" description="Low complexity" evidence="1">
    <location>
        <begin position="41"/>
        <end position="61"/>
    </location>
</feature>
<evidence type="ECO:0000256" key="2">
    <source>
        <dbReference type="SAM" id="SignalP"/>
    </source>
</evidence>
<proteinExistence type="predicted"/>
<dbReference type="PROSITE" id="PS51257">
    <property type="entry name" value="PROKAR_LIPOPROTEIN"/>
    <property type="match status" value="1"/>
</dbReference>
<evidence type="ECO:0000256" key="1">
    <source>
        <dbReference type="SAM" id="MobiDB-lite"/>
    </source>
</evidence>
<dbReference type="EMBL" id="CP138359">
    <property type="protein sequence ID" value="WPF82060.1"/>
    <property type="molecule type" value="Genomic_DNA"/>
</dbReference>
<dbReference type="InterPro" id="IPR019719">
    <property type="entry name" value="DUF2599"/>
</dbReference>